<keyword evidence="5 8" id="KW-0812">Transmembrane</keyword>
<feature type="transmembrane region" description="Helical" evidence="8">
    <location>
        <begin position="39"/>
        <end position="61"/>
    </location>
</feature>
<evidence type="ECO:0000313" key="9">
    <source>
        <dbReference type="EMBL" id="TRW49065.1"/>
    </source>
</evidence>
<keyword evidence="6 8" id="KW-1133">Transmembrane helix</keyword>
<feature type="transmembrane region" description="Helical" evidence="8">
    <location>
        <begin position="308"/>
        <end position="333"/>
    </location>
</feature>
<evidence type="ECO:0000256" key="4">
    <source>
        <dbReference type="ARBA" id="ARBA00022475"/>
    </source>
</evidence>
<keyword evidence="3" id="KW-0813">Transport</keyword>
<feature type="transmembrane region" description="Helical" evidence="8">
    <location>
        <begin position="401"/>
        <end position="422"/>
    </location>
</feature>
<evidence type="ECO:0000256" key="5">
    <source>
        <dbReference type="ARBA" id="ARBA00022692"/>
    </source>
</evidence>
<accession>A0A552X271</accession>
<evidence type="ECO:0000256" key="8">
    <source>
        <dbReference type="SAM" id="Phobius"/>
    </source>
</evidence>
<feature type="transmembrane region" description="Helical" evidence="8">
    <location>
        <begin position="89"/>
        <end position="110"/>
    </location>
</feature>
<dbReference type="InterPro" id="IPR044644">
    <property type="entry name" value="DinF-like"/>
</dbReference>
<dbReference type="Pfam" id="PF01554">
    <property type="entry name" value="MatE"/>
    <property type="match status" value="2"/>
</dbReference>
<feature type="transmembrane region" description="Helical" evidence="8">
    <location>
        <begin position="185"/>
        <end position="205"/>
    </location>
</feature>
<comment type="subcellular location">
    <subcellularLocation>
        <location evidence="1">Cell inner membrane</location>
        <topology evidence="1">Multi-pass membrane protein</topology>
    </subcellularLocation>
</comment>
<organism evidence="9 10">
    <name type="scientific">Aliidiomarina halalkaliphila</name>
    <dbReference type="NCBI Taxonomy" id="2593535"/>
    <lineage>
        <taxon>Bacteria</taxon>
        <taxon>Pseudomonadati</taxon>
        <taxon>Pseudomonadota</taxon>
        <taxon>Gammaproteobacteria</taxon>
        <taxon>Alteromonadales</taxon>
        <taxon>Idiomarinaceae</taxon>
        <taxon>Aliidiomarina</taxon>
    </lineage>
</organism>
<feature type="transmembrane region" description="Helical" evidence="8">
    <location>
        <begin position="7"/>
        <end position="27"/>
    </location>
</feature>
<dbReference type="GO" id="GO:0042910">
    <property type="term" value="F:xenobiotic transmembrane transporter activity"/>
    <property type="evidence" value="ECO:0007669"/>
    <property type="project" value="InterPro"/>
</dbReference>
<evidence type="ECO:0000256" key="7">
    <source>
        <dbReference type="ARBA" id="ARBA00023136"/>
    </source>
</evidence>
<gene>
    <name evidence="9" type="ORF">FM042_08420</name>
</gene>
<comment type="similarity">
    <text evidence="2">Belongs to the multi antimicrobial extrusion (MATE) (TC 2.A.66.1) family.</text>
</comment>
<feature type="transmembrane region" description="Helical" evidence="8">
    <location>
        <begin position="375"/>
        <end position="395"/>
    </location>
</feature>
<feature type="transmembrane region" description="Helical" evidence="8">
    <location>
        <begin position="130"/>
        <end position="150"/>
    </location>
</feature>
<dbReference type="CDD" id="cd13136">
    <property type="entry name" value="MATE_DinF_like"/>
    <property type="match status" value="1"/>
</dbReference>
<dbReference type="PANTHER" id="PTHR42893">
    <property type="entry name" value="PROTEIN DETOXIFICATION 44, CHLOROPLASTIC-RELATED"/>
    <property type="match status" value="1"/>
</dbReference>
<feature type="transmembrane region" description="Helical" evidence="8">
    <location>
        <begin position="234"/>
        <end position="254"/>
    </location>
</feature>
<feature type="transmembrane region" description="Helical" evidence="8">
    <location>
        <begin position="266"/>
        <end position="288"/>
    </location>
</feature>
<dbReference type="Proteomes" id="UP000320359">
    <property type="component" value="Unassembled WGS sequence"/>
</dbReference>
<dbReference type="InterPro" id="IPR002528">
    <property type="entry name" value="MATE_fam"/>
</dbReference>
<protein>
    <submittedName>
        <fullName evidence="9">MATE family efflux transporter</fullName>
    </submittedName>
</protein>
<dbReference type="InterPro" id="IPR048279">
    <property type="entry name" value="MdtK-like"/>
</dbReference>
<feature type="transmembrane region" description="Helical" evidence="8">
    <location>
        <begin position="345"/>
        <end position="363"/>
    </location>
</feature>
<evidence type="ECO:0000256" key="3">
    <source>
        <dbReference type="ARBA" id="ARBA00022448"/>
    </source>
</evidence>
<dbReference type="AlphaFoldDB" id="A0A552X271"/>
<evidence type="ECO:0000256" key="1">
    <source>
        <dbReference type="ARBA" id="ARBA00004429"/>
    </source>
</evidence>
<dbReference type="PIRSF" id="PIRSF006603">
    <property type="entry name" value="DinF"/>
    <property type="match status" value="1"/>
</dbReference>
<dbReference type="NCBIfam" id="TIGR00797">
    <property type="entry name" value="matE"/>
    <property type="match status" value="1"/>
</dbReference>
<reference evidence="9 10" key="1">
    <citation type="submission" date="2019-07" db="EMBL/GenBank/DDBJ databases">
        <authorList>
            <person name="Yang M."/>
            <person name="Zhao D."/>
            <person name="Xiang H."/>
        </authorList>
    </citation>
    <scope>NUCLEOTIDE SEQUENCE [LARGE SCALE GENOMIC DNA]</scope>
    <source>
        <strain evidence="9 10">IM1326</strain>
    </source>
</reference>
<feature type="transmembrane region" description="Helical" evidence="8">
    <location>
        <begin position="157"/>
        <end position="179"/>
    </location>
</feature>
<name>A0A552X271_9GAMM</name>
<keyword evidence="7 8" id="KW-0472">Membrane</keyword>
<evidence type="ECO:0000256" key="2">
    <source>
        <dbReference type="ARBA" id="ARBA00010199"/>
    </source>
</evidence>
<dbReference type="GO" id="GO:0015297">
    <property type="term" value="F:antiporter activity"/>
    <property type="evidence" value="ECO:0007669"/>
    <property type="project" value="InterPro"/>
</dbReference>
<keyword evidence="4" id="KW-1003">Cell membrane</keyword>
<comment type="caution">
    <text evidence="9">The sequence shown here is derived from an EMBL/GenBank/DDBJ whole genome shotgun (WGS) entry which is preliminary data.</text>
</comment>
<sequence length="435" mass="48220">MADHRRVFAIALPMMISNIAAPMLGLIDTAIIGHLPEAIYLSAVAVGAMAINFVYLLAIFLRMSTTGVVAHAYGAKDLSQQQRHWNHGLLFALILGVIIIVAAPLVLFVLWSLVDLEAPVKSLTTQYIDIRIWGAPAALINLVVLGVLLGRQQAKTAMFLVIFINLVNVVGDVILIIGLNLHVVGAAYASLIAEWSTAMLGFFLVNRSLCLTLARWPRALWSETLALAGMNSDIFIRSVCLQLCIAMMTGYATYYGAITVAANAVLMQFLVLIALGLDGIAYAVEALIGQAKGQKNQQRIQHWFRLSLFWSFMFALVYSLIFFVFGSGIIRLITNIPEVINTAEIYLPWLIILPLVAHWSYFYDGVFIGLSASKGMRNTMLFSTLCVFFPVWWLSTSLENHGLWLALVCFMAGRGLSQFFWLQRHQEKLFGLPSK</sequence>
<dbReference type="GO" id="GO:0005886">
    <property type="term" value="C:plasma membrane"/>
    <property type="evidence" value="ECO:0007669"/>
    <property type="project" value="UniProtKB-SubCell"/>
</dbReference>
<evidence type="ECO:0000256" key="6">
    <source>
        <dbReference type="ARBA" id="ARBA00022989"/>
    </source>
</evidence>
<evidence type="ECO:0000313" key="10">
    <source>
        <dbReference type="Proteomes" id="UP000320359"/>
    </source>
</evidence>
<dbReference type="OrthoDB" id="9789527at2"/>
<dbReference type="PANTHER" id="PTHR42893:SF46">
    <property type="entry name" value="PROTEIN DETOXIFICATION 44, CHLOROPLASTIC"/>
    <property type="match status" value="1"/>
</dbReference>
<proteinExistence type="inferred from homology"/>
<dbReference type="EMBL" id="VJWL01000002">
    <property type="protein sequence ID" value="TRW49065.1"/>
    <property type="molecule type" value="Genomic_DNA"/>
</dbReference>
<keyword evidence="10" id="KW-1185">Reference proteome</keyword>